<dbReference type="PANTHER" id="PTHR10933:SF9">
    <property type="entry name" value="IMMUNOGLOBULIN-BINDING PROTEIN 1"/>
    <property type="match status" value="1"/>
</dbReference>
<dbReference type="Pfam" id="PF04177">
    <property type="entry name" value="TAP42"/>
    <property type="match status" value="1"/>
</dbReference>
<feature type="region of interest" description="Disordered" evidence="2">
    <location>
        <begin position="133"/>
        <end position="155"/>
    </location>
</feature>
<evidence type="ECO:0000256" key="2">
    <source>
        <dbReference type="SAM" id="MobiDB-lite"/>
    </source>
</evidence>
<reference evidence="3" key="3">
    <citation type="submission" date="2025-09" db="UniProtKB">
        <authorList>
            <consortium name="Ensembl"/>
        </authorList>
    </citation>
    <scope>IDENTIFICATION</scope>
</reference>
<feature type="compositionally biased region" description="Basic residues" evidence="2">
    <location>
        <begin position="341"/>
        <end position="353"/>
    </location>
</feature>
<dbReference type="Proteomes" id="UP000008672">
    <property type="component" value="Unassembled WGS sequence"/>
</dbReference>
<dbReference type="HOGENOM" id="CLU_041824_1_0_1"/>
<dbReference type="Bgee" id="ENSLACG00000013018">
    <property type="expression patterns" value="Expressed in chordate pharynx and 6 other cell types or tissues"/>
</dbReference>
<comment type="similarity">
    <text evidence="1">Belongs to the IGBP1/TAP42 family.</text>
</comment>
<protein>
    <submittedName>
        <fullName evidence="3">Immunoglobulin binding protein 1</fullName>
    </submittedName>
</protein>
<reference evidence="4" key="1">
    <citation type="submission" date="2011-08" db="EMBL/GenBank/DDBJ databases">
        <title>The draft genome of Latimeria chalumnae.</title>
        <authorList>
            <person name="Di Palma F."/>
            <person name="Alfoldi J."/>
            <person name="Johnson J."/>
            <person name="Berlin A."/>
            <person name="Gnerre S."/>
            <person name="Jaffe D."/>
            <person name="MacCallum I."/>
            <person name="Young S."/>
            <person name="Walker B.J."/>
            <person name="Lander E."/>
            <person name="Lindblad-Toh K."/>
        </authorList>
    </citation>
    <scope>NUCLEOTIDE SEQUENCE [LARGE SCALE GENOMIC DNA]</scope>
    <source>
        <strain evidence="4">Wild caught</strain>
    </source>
</reference>
<dbReference type="Gene3D" id="6.10.250.1140">
    <property type="match status" value="1"/>
</dbReference>
<proteinExistence type="inferred from homology"/>
<evidence type="ECO:0000256" key="1">
    <source>
        <dbReference type="ARBA" id="ARBA00034730"/>
    </source>
</evidence>
<dbReference type="GO" id="GO:0005829">
    <property type="term" value="C:cytosol"/>
    <property type="evidence" value="ECO:0007669"/>
    <property type="project" value="TreeGrafter"/>
</dbReference>
<dbReference type="RefSeq" id="XP_005997184.1">
    <property type="nucleotide sequence ID" value="XM_005997122.3"/>
</dbReference>
<sequence>MAAAANPQPAEAEAGTTLSELLDRGWRLLEEVDASTEPLGSQALQPKVKQGLGLLEEATRRVTQLDLFSSNEELEEIATADLKFLLLPALLGALTLKEVNPAKRLEQVQKARVYFTDFLKRCKDYNVTKFELPQSKEEGPSREAEESHSASVSPLLSQSSLVAMAKHRQSKIERYKQKKDLENRLTAIRAAVDSGQADEETVRDFYLLNIRKWISTCLEEIESIDQEIEILKNMEAMKMHAASQRPPRQARPPMKPFILTRDAVQAQVLGAGYPSLPTMTVNDWYEEHRKRGALPDQGVPQRTAADVDREEQENEERERRLENDDEEMLRKARDWDNWKDTHRRGYGNRKNMG</sequence>
<dbReference type="OrthoDB" id="10261753at2759"/>
<dbReference type="InParanoid" id="H3AYR8"/>
<dbReference type="InterPro" id="IPR007304">
    <property type="entry name" value="TAP46-like"/>
</dbReference>
<dbReference type="Ensembl" id="ENSLACT00000014892.1">
    <property type="protein sequence ID" value="ENSLACP00000014789.1"/>
    <property type="gene ID" value="ENSLACG00000013018.1"/>
</dbReference>
<dbReference type="CTD" id="3476"/>
<organism evidence="3 4">
    <name type="scientific">Latimeria chalumnae</name>
    <name type="common">Coelacanth</name>
    <dbReference type="NCBI Taxonomy" id="7897"/>
    <lineage>
        <taxon>Eukaryota</taxon>
        <taxon>Metazoa</taxon>
        <taxon>Chordata</taxon>
        <taxon>Craniata</taxon>
        <taxon>Vertebrata</taxon>
        <taxon>Euteleostomi</taxon>
        <taxon>Coelacanthiformes</taxon>
        <taxon>Coelacanthidae</taxon>
        <taxon>Latimeria</taxon>
    </lineage>
</organism>
<dbReference type="GO" id="GO:0009966">
    <property type="term" value="P:regulation of signal transduction"/>
    <property type="evidence" value="ECO:0007669"/>
    <property type="project" value="InterPro"/>
</dbReference>
<dbReference type="GeneID" id="102350887"/>
<dbReference type="PANTHER" id="PTHR10933">
    <property type="entry name" value="IMMUNOGLOBULIN-BINDING PROTEIN 1"/>
    <property type="match status" value="1"/>
</dbReference>
<name>H3AYR8_LATCH</name>
<feature type="compositionally biased region" description="Basic and acidic residues" evidence="2">
    <location>
        <begin position="134"/>
        <end position="148"/>
    </location>
</feature>
<dbReference type="OMA" id="EYELCEA"/>
<dbReference type="FunCoup" id="H3AYR8">
    <property type="interactions" value="1604"/>
</dbReference>
<evidence type="ECO:0000313" key="3">
    <source>
        <dbReference type="Ensembl" id="ENSLACP00000014789.1"/>
    </source>
</evidence>
<dbReference type="KEGG" id="lcm:102350887"/>
<reference evidence="3" key="2">
    <citation type="submission" date="2025-08" db="UniProtKB">
        <authorList>
            <consortium name="Ensembl"/>
        </authorList>
    </citation>
    <scope>IDENTIFICATION</scope>
</reference>
<dbReference type="STRING" id="7897.ENSLACP00000014789"/>
<dbReference type="FunFam" id="1.25.40.540:FF:000003">
    <property type="entry name" value="Immunoglobulin (CD79A)-binding protein 1"/>
    <property type="match status" value="1"/>
</dbReference>
<dbReference type="EMBL" id="AFYH01080808">
    <property type="status" value="NOT_ANNOTATED_CDS"/>
    <property type="molecule type" value="Genomic_DNA"/>
</dbReference>
<keyword evidence="4" id="KW-1185">Reference proteome</keyword>
<dbReference type="GO" id="GO:0051721">
    <property type="term" value="F:protein phosphatase 2A binding"/>
    <property type="evidence" value="ECO:0007669"/>
    <property type="project" value="TreeGrafter"/>
</dbReference>
<dbReference type="EMBL" id="AFYH01080807">
    <property type="status" value="NOT_ANNOTATED_CDS"/>
    <property type="molecule type" value="Genomic_DNA"/>
</dbReference>
<accession>H3AYR8</accession>
<evidence type="ECO:0000313" key="4">
    <source>
        <dbReference type="Proteomes" id="UP000008672"/>
    </source>
</evidence>
<dbReference type="AlphaFoldDB" id="H3AYR8"/>
<dbReference type="GO" id="GO:0035303">
    <property type="term" value="P:regulation of dephosphorylation"/>
    <property type="evidence" value="ECO:0007669"/>
    <property type="project" value="TreeGrafter"/>
</dbReference>
<dbReference type="InterPro" id="IPR038511">
    <property type="entry name" value="TAP42/TAP46-like_sf"/>
</dbReference>
<feature type="compositionally biased region" description="Basic and acidic residues" evidence="2">
    <location>
        <begin position="316"/>
        <end position="340"/>
    </location>
</feature>
<feature type="region of interest" description="Disordered" evidence="2">
    <location>
        <begin position="290"/>
        <end position="353"/>
    </location>
</feature>
<dbReference type="Gene3D" id="1.25.40.540">
    <property type="entry name" value="TAP42-like family"/>
    <property type="match status" value="1"/>
</dbReference>
<dbReference type="eggNOG" id="KOG2830">
    <property type="taxonomic scope" value="Eukaryota"/>
</dbReference>
<gene>
    <name evidence="3" type="primary">IGBP1</name>
</gene>
<dbReference type="GeneTree" id="ENSGT00390000002414"/>